<dbReference type="GO" id="GO:0000107">
    <property type="term" value="F:imidazoleglycerol-phosphate synthase activity"/>
    <property type="evidence" value="ECO:0007669"/>
    <property type="project" value="UniProtKB-UniRule"/>
</dbReference>
<dbReference type="InterPro" id="IPR017926">
    <property type="entry name" value="GATASE"/>
</dbReference>
<dbReference type="Gene3D" id="3.40.50.880">
    <property type="match status" value="1"/>
</dbReference>
<dbReference type="RefSeq" id="WP_106927157.1">
    <property type="nucleotide sequence ID" value="NZ_PYFT01000001.1"/>
</dbReference>
<dbReference type="Proteomes" id="UP000240357">
    <property type="component" value="Unassembled WGS sequence"/>
</dbReference>
<keyword evidence="9 12" id="KW-0456">Lyase</keyword>
<dbReference type="PROSITE" id="PS51273">
    <property type="entry name" value="GATASE_TYPE_1"/>
    <property type="match status" value="1"/>
</dbReference>
<keyword evidence="7 12" id="KW-0315">Glutamine amidotransferase</keyword>
<evidence type="ECO:0000256" key="2">
    <source>
        <dbReference type="ARBA" id="ARBA00005091"/>
    </source>
</evidence>
<evidence type="ECO:0000256" key="6">
    <source>
        <dbReference type="ARBA" id="ARBA00022801"/>
    </source>
</evidence>
<comment type="function">
    <text evidence="12">IGPS catalyzes the conversion of PRFAR and glutamine to IGP, AICAR and glutamate. The HisH subunit catalyzes the hydrolysis of glutamine to glutamate and ammonia as part of the synthesis of IGP and AICAR. The resulting ammonia molecule is channeled to the active site of HisF.</text>
</comment>
<feature type="active site" description="Nucleophile" evidence="12 13">
    <location>
        <position position="77"/>
    </location>
</feature>
<evidence type="ECO:0000256" key="1">
    <source>
        <dbReference type="ARBA" id="ARBA00004496"/>
    </source>
</evidence>
<dbReference type="GO" id="GO:0000105">
    <property type="term" value="P:L-histidine biosynthetic process"/>
    <property type="evidence" value="ECO:0007669"/>
    <property type="project" value="UniProtKB-UniRule"/>
</dbReference>
<comment type="caution">
    <text evidence="15">The sequence shown here is derived from an EMBL/GenBank/DDBJ whole genome shotgun (WGS) entry which is preliminary data.</text>
</comment>
<evidence type="ECO:0000256" key="9">
    <source>
        <dbReference type="ARBA" id="ARBA00023239"/>
    </source>
</evidence>
<proteinExistence type="inferred from homology"/>
<dbReference type="AlphaFoldDB" id="A0A2T2YBW1"/>
<evidence type="ECO:0000256" key="8">
    <source>
        <dbReference type="ARBA" id="ARBA00023102"/>
    </source>
</evidence>
<dbReference type="EC" id="4.3.2.10" evidence="12"/>
<dbReference type="GO" id="GO:0004359">
    <property type="term" value="F:glutaminase activity"/>
    <property type="evidence" value="ECO:0007669"/>
    <property type="project" value="UniProtKB-EC"/>
</dbReference>
<evidence type="ECO:0000256" key="7">
    <source>
        <dbReference type="ARBA" id="ARBA00022962"/>
    </source>
</evidence>
<evidence type="ECO:0000313" key="16">
    <source>
        <dbReference type="Proteomes" id="UP000240357"/>
    </source>
</evidence>
<comment type="catalytic activity">
    <reaction evidence="10 12">
        <text>5-[(5-phospho-1-deoxy-D-ribulos-1-ylimino)methylamino]-1-(5-phospho-beta-D-ribosyl)imidazole-4-carboxamide + L-glutamine = D-erythro-1-(imidazol-4-yl)glycerol 3-phosphate + 5-amino-1-(5-phospho-beta-D-ribosyl)imidazole-4-carboxamide + L-glutamate + H(+)</text>
        <dbReference type="Rhea" id="RHEA:24793"/>
        <dbReference type="ChEBI" id="CHEBI:15378"/>
        <dbReference type="ChEBI" id="CHEBI:29985"/>
        <dbReference type="ChEBI" id="CHEBI:58278"/>
        <dbReference type="ChEBI" id="CHEBI:58359"/>
        <dbReference type="ChEBI" id="CHEBI:58475"/>
        <dbReference type="ChEBI" id="CHEBI:58525"/>
        <dbReference type="EC" id="4.3.2.10"/>
    </reaction>
</comment>
<name>A0A2T2YBW1_9BACT</name>
<comment type="catalytic activity">
    <reaction evidence="11 12">
        <text>L-glutamine + H2O = L-glutamate + NH4(+)</text>
        <dbReference type="Rhea" id="RHEA:15889"/>
        <dbReference type="ChEBI" id="CHEBI:15377"/>
        <dbReference type="ChEBI" id="CHEBI:28938"/>
        <dbReference type="ChEBI" id="CHEBI:29985"/>
        <dbReference type="ChEBI" id="CHEBI:58359"/>
        <dbReference type="EC" id="3.5.1.2"/>
    </reaction>
</comment>
<evidence type="ECO:0000256" key="3">
    <source>
        <dbReference type="ARBA" id="ARBA00011152"/>
    </source>
</evidence>
<comment type="subcellular location">
    <subcellularLocation>
        <location evidence="1 12">Cytoplasm</location>
    </subcellularLocation>
</comment>
<reference evidence="15 16" key="1">
    <citation type="submission" date="2018-03" db="EMBL/GenBank/DDBJ databases">
        <title>Adhaeribacter sp. HMF7605 Genome sequencing and assembly.</title>
        <authorList>
            <person name="Kang H."/>
            <person name="Kang J."/>
            <person name="Cha I."/>
            <person name="Kim H."/>
            <person name="Joh K."/>
        </authorList>
    </citation>
    <scope>NUCLEOTIDE SEQUENCE [LARGE SCALE GENOMIC DNA]</scope>
    <source>
        <strain evidence="15 16">HMF7605</strain>
    </source>
</reference>
<feature type="domain" description="Glutamine amidotransferase" evidence="14">
    <location>
        <begin position="4"/>
        <end position="191"/>
    </location>
</feature>
<dbReference type="CDD" id="cd01748">
    <property type="entry name" value="GATase1_IGP_Synthase"/>
    <property type="match status" value="1"/>
</dbReference>
<dbReference type="InterPro" id="IPR029062">
    <property type="entry name" value="Class_I_gatase-like"/>
</dbReference>
<dbReference type="GO" id="GO:0005737">
    <property type="term" value="C:cytoplasm"/>
    <property type="evidence" value="ECO:0007669"/>
    <property type="project" value="UniProtKB-SubCell"/>
</dbReference>
<comment type="subunit">
    <text evidence="3 12">Heterodimer of HisH and HisF.</text>
</comment>
<dbReference type="OrthoDB" id="9807137at2"/>
<dbReference type="PANTHER" id="PTHR42701:SF1">
    <property type="entry name" value="IMIDAZOLE GLYCEROL PHOSPHATE SYNTHASE SUBUNIT HISH"/>
    <property type="match status" value="1"/>
</dbReference>
<sequence length="193" mass="21573">MSIVIIDYKGGNVQSVKFALERLGAEATLSADPEIIRSADKIIFPGEGEASSAMEELRARGLDKVIPELTQPFLGICLGIQLLCRHSEENDTQMLDILPINVIKFNNGLKVPHMGWNTLFNLKGDLFNGVKEQDYVYFVHSYYLPVCEYTIATGAYPEPFSAAVQYKNFYAMQFHTEKSGPTGTRIIQNFLAL</sequence>
<evidence type="ECO:0000256" key="12">
    <source>
        <dbReference type="HAMAP-Rule" id="MF_00278"/>
    </source>
</evidence>
<dbReference type="GO" id="GO:0016829">
    <property type="term" value="F:lyase activity"/>
    <property type="evidence" value="ECO:0007669"/>
    <property type="project" value="UniProtKB-KW"/>
</dbReference>
<keyword evidence="6 12" id="KW-0378">Hydrolase</keyword>
<comment type="pathway">
    <text evidence="2 12">Amino-acid biosynthesis; L-histidine biosynthesis; L-histidine from 5-phospho-alpha-D-ribose 1-diphosphate: step 5/9.</text>
</comment>
<protein>
    <recommendedName>
        <fullName evidence="12">Imidazole glycerol phosphate synthase subunit HisH</fullName>
        <ecNumber evidence="12">4.3.2.10</ecNumber>
    </recommendedName>
    <alternativeName>
        <fullName evidence="12">IGP synthase glutaminase subunit</fullName>
        <ecNumber evidence="12">3.5.1.2</ecNumber>
    </alternativeName>
    <alternativeName>
        <fullName evidence="12">IGP synthase subunit HisH</fullName>
    </alternativeName>
    <alternativeName>
        <fullName evidence="12">ImGP synthase subunit HisH</fullName>
        <shortName evidence="12">IGPS subunit HisH</shortName>
    </alternativeName>
</protein>
<evidence type="ECO:0000313" key="15">
    <source>
        <dbReference type="EMBL" id="PSR52983.1"/>
    </source>
</evidence>
<evidence type="ECO:0000256" key="5">
    <source>
        <dbReference type="ARBA" id="ARBA00022605"/>
    </source>
</evidence>
<dbReference type="UniPathway" id="UPA00031">
    <property type="reaction ID" value="UER00010"/>
</dbReference>
<dbReference type="PANTHER" id="PTHR42701">
    <property type="entry name" value="IMIDAZOLE GLYCEROL PHOSPHATE SYNTHASE SUBUNIT HISH"/>
    <property type="match status" value="1"/>
</dbReference>
<dbReference type="HAMAP" id="MF_00278">
    <property type="entry name" value="HisH"/>
    <property type="match status" value="1"/>
</dbReference>
<dbReference type="InterPro" id="IPR010139">
    <property type="entry name" value="Imidazole-glycPsynth_HisH"/>
</dbReference>
<evidence type="ECO:0000256" key="13">
    <source>
        <dbReference type="PIRSR" id="PIRSR000495-1"/>
    </source>
</evidence>
<keyword evidence="16" id="KW-1185">Reference proteome</keyword>
<dbReference type="NCBIfam" id="TIGR01855">
    <property type="entry name" value="IMP_synth_hisH"/>
    <property type="match status" value="1"/>
</dbReference>
<feature type="active site" evidence="12 13">
    <location>
        <position position="177"/>
    </location>
</feature>
<evidence type="ECO:0000256" key="4">
    <source>
        <dbReference type="ARBA" id="ARBA00022490"/>
    </source>
</evidence>
<dbReference type="FunFam" id="3.40.50.880:FF:000009">
    <property type="entry name" value="Imidazole glycerol phosphate synthase subunit HisH"/>
    <property type="match status" value="1"/>
</dbReference>
<evidence type="ECO:0000256" key="11">
    <source>
        <dbReference type="ARBA" id="ARBA00049534"/>
    </source>
</evidence>
<dbReference type="SUPFAM" id="SSF52317">
    <property type="entry name" value="Class I glutamine amidotransferase-like"/>
    <property type="match status" value="1"/>
</dbReference>
<keyword evidence="5 12" id="KW-0028">Amino-acid biosynthesis</keyword>
<dbReference type="EC" id="3.5.1.2" evidence="12"/>
<evidence type="ECO:0000259" key="14">
    <source>
        <dbReference type="Pfam" id="PF00117"/>
    </source>
</evidence>
<keyword evidence="8 12" id="KW-0368">Histidine biosynthesis</keyword>
<keyword evidence="4 12" id="KW-0963">Cytoplasm</keyword>
<gene>
    <name evidence="12 15" type="primary">hisH</name>
    <name evidence="15" type="ORF">AHMF7605_05305</name>
</gene>
<dbReference type="Pfam" id="PF00117">
    <property type="entry name" value="GATase"/>
    <property type="match status" value="1"/>
</dbReference>
<dbReference type="PIRSF" id="PIRSF000495">
    <property type="entry name" value="Amidotransf_hisH"/>
    <property type="match status" value="1"/>
</dbReference>
<organism evidence="15 16">
    <name type="scientific">Adhaeribacter arboris</name>
    <dbReference type="NCBI Taxonomy" id="2072846"/>
    <lineage>
        <taxon>Bacteria</taxon>
        <taxon>Pseudomonadati</taxon>
        <taxon>Bacteroidota</taxon>
        <taxon>Cytophagia</taxon>
        <taxon>Cytophagales</taxon>
        <taxon>Hymenobacteraceae</taxon>
        <taxon>Adhaeribacter</taxon>
    </lineage>
</organism>
<dbReference type="EMBL" id="PYFT01000001">
    <property type="protein sequence ID" value="PSR52983.1"/>
    <property type="molecule type" value="Genomic_DNA"/>
</dbReference>
<evidence type="ECO:0000256" key="10">
    <source>
        <dbReference type="ARBA" id="ARBA00047838"/>
    </source>
</evidence>
<accession>A0A2T2YBW1</accession>
<feature type="active site" evidence="12 13">
    <location>
        <position position="175"/>
    </location>
</feature>